<feature type="signal peptide" evidence="17">
    <location>
        <begin position="1"/>
        <end position="18"/>
    </location>
</feature>
<evidence type="ECO:0000256" key="8">
    <source>
        <dbReference type="ARBA" id="ARBA00022889"/>
    </source>
</evidence>
<dbReference type="PRINTS" id="PR01186">
    <property type="entry name" value="INTEGRINB"/>
</dbReference>
<dbReference type="AlphaFoldDB" id="A0AAW1M352"/>
<evidence type="ECO:0000256" key="13">
    <source>
        <dbReference type="ARBA" id="ARBA00023180"/>
    </source>
</evidence>
<feature type="disulfide bond" evidence="14">
    <location>
        <begin position="484"/>
        <end position="498"/>
    </location>
</feature>
<feature type="disulfide bond" evidence="14">
    <location>
        <begin position="598"/>
        <end position="673"/>
    </location>
</feature>
<feature type="disulfide bond" evidence="14">
    <location>
        <begin position="479"/>
        <end position="513"/>
    </location>
</feature>
<feature type="domain" description="Integrin beta subunit tail" evidence="20">
    <location>
        <begin position="592"/>
        <end position="678"/>
    </location>
</feature>
<dbReference type="SUPFAM" id="SSF53300">
    <property type="entry name" value="vWA-like"/>
    <property type="match status" value="1"/>
</dbReference>
<comment type="subcellular location">
    <subcellularLocation>
        <location evidence="1 15">Cell membrane</location>
        <topology evidence="1 15">Single-pass type I membrane protein</topology>
    </subcellularLocation>
</comment>
<feature type="disulfide bond" evidence="14">
    <location>
        <begin position="500"/>
        <end position="505"/>
    </location>
</feature>
<feature type="disulfide bond" evidence="14">
    <location>
        <begin position="411"/>
        <end position="415"/>
    </location>
</feature>
<evidence type="ECO:0000256" key="16">
    <source>
        <dbReference type="SAM" id="Phobius"/>
    </source>
</evidence>
<evidence type="ECO:0000256" key="6">
    <source>
        <dbReference type="ARBA" id="ARBA00022729"/>
    </source>
</evidence>
<dbReference type="Gene3D" id="3.40.50.410">
    <property type="entry name" value="von Willebrand factor, type A domain"/>
    <property type="match status" value="2"/>
</dbReference>
<evidence type="ECO:0000256" key="14">
    <source>
        <dbReference type="PIRSR" id="PIRSR002512-1"/>
    </source>
</evidence>
<keyword evidence="10 15" id="KW-0401">Integrin</keyword>
<feature type="domain" description="Integrin beta subunit VWA" evidence="18">
    <location>
        <begin position="29"/>
        <end position="413"/>
    </location>
</feature>
<evidence type="ECO:0000256" key="7">
    <source>
        <dbReference type="ARBA" id="ARBA00022737"/>
    </source>
</evidence>
<feature type="chain" id="PRO_5043385255" description="Integrin beta" evidence="17">
    <location>
        <begin position="19"/>
        <end position="748"/>
    </location>
</feature>
<dbReference type="Pfam" id="PF00362">
    <property type="entry name" value="Integrin_beta"/>
    <property type="match status" value="2"/>
</dbReference>
<dbReference type="GO" id="GO:0033627">
    <property type="term" value="P:cell adhesion mediated by integrin"/>
    <property type="evidence" value="ECO:0007669"/>
    <property type="project" value="TreeGrafter"/>
</dbReference>
<feature type="disulfide bond" evidence="14">
    <location>
        <begin position="592"/>
        <end position="601"/>
    </location>
</feature>
<dbReference type="SUPFAM" id="SSF69179">
    <property type="entry name" value="Integrin domains"/>
    <property type="match status" value="1"/>
</dbReference>
<feature type="disulfide bond" evidence="14">
    <location>
        <begin position="383"/>
        <end position="640"/>
    </location>
</feature>
<evidence type="ECO:0000256" key="11">
    <source>
        <dbReference type="ARBA" id="ARBA00023136"/>
    </source>
</evidence>
<evidence type="ECO:0000313" key="21">
    <source>
        <dbReference type="EMBL" id="KAK9743556.1"/>
    </source>
</evidence>
<dbReference type="EMBL" id="JASPKY010000068">
    <property type="protein sequence ID" value="KAK9743556.1"/>
    <property type="molecule type" value="Genomic_DNA"/>
</dbReference>
<reference evidence="21 22" key="1">
    <citation type="journal article" date="2024" name="BMC Genomics">
        <title>De novo assembly and annotation of Popillia japonica's genome with initial clues to its potential as an invasive pest.</title>
        <authorList>
            <person name="Cucini C."/>
            <person name="Boschi S."/>
            <person name="Funari R."/>
            <person name="Cardaioli E."/>
            <person name="Iannotti N."/>
            <person name="Marturano G."/>
            <person name="Paoli F."/>
            <person name="Bruttini M."/>
            <person name="Carapelli A."/>
            <person name="Frati F."/>
            <person name="Nardi F."/>
        </authorList>
    </citation>
    <scope>NUCLEOTIDE SEQUENCE [LARGE SCALE GENOMIC DNA]</scope>
    <source>
        <strain evidence="21">DMR45628</strain>
    </source>
</reference>
<comment type="similarity">
    <text evidence="2 15">Belongs to the integrin beta chain family.</text>
</comment>
<dbReference type="Gene3D" id="1.20.5.100">
    <property type="entry name" value="Cytochrome c1, transmembrane anchor, C-terminal"/>
    <property type="match status" value="1"/>
</dbReference>
<dbReference type="InterPro" id="IPR032695">
    <property type="entry name" value="Integrin_dom_sf"/>
</dbReference>
<dbReference type="GO" id="GO:0008305">
    <property type="term" value="C:integrin complex"/>
    <property type="evidence" value="ECO:0007669"/>
    <property type="project" value="TreeGrafter"/>
</dbReference>
<dbReference type="Pfam" id="PF07965">
    <property type="entry name" value="Integrin_B_tail"/>
    <property type="match status" value="1"/>
</dbReference>
<dbReference type="Proteomes" id="UP001458880">
    <property type="component" value="Unassembled WGS sequence"/>
</dbReference>
<dbReference type="FunFam" id="2.10.25.10:FF:000036">
    <property type="entry name" value="Integrin beta"/>
    <property type="match status" value="1"/>
</dbReference>
<dbReference type="InterPro" id="IPR015812">
    <property type="entry name" value="Integrin_bsu"/>
</dbReference>
<keyword evidence="9 16" id="KW-1133">Transmembrane helix</keyword>
<dbReference type="InterPro" id="IPR057243">
    <property type="entry name" value="Integrin_I-EGF_CS"/>
</dbReference>
<keyword evidence="5 15" id="KW-0812">Transmembrane</keyword>
<feature type="disulfide bond" evidence="14">
    <location>
        <begin position="33"/>
        <end position="65"/>
    </location>
</feature>
<feature type="disulfide bond" evidence="14">
    <location>
        <begin position="564"/>
        <end position="613"/>
    </location>
</feature>
<feature type="disulfide bond" evidence="14">
    <location>
        <begin position="30"/>
        <end position="39"/>
    </location>
</feature>
<keyword evidence="11 16" id="KW-0472">Membrane</keyword>
<dbReference type="Gene3D" id="4.10.1240.30">
    <property type="match status" value="1"/>
</dbReference>
<evidence type="ECO:0000256" key="5">
    <source>
        <dbReference type="ARBA" id="ARBA00022692"/>
    </source>
</evidence>
<dbReference type="InterPro" id="IPR036349">
    <property type="entry name" value="Integrin_bsu_tail_dom_sf"/>
</dbReference>
<keyword evidence="13" id="KW-0325">Glycoprotein</keyword>
<feature type="disulfide bond" evidence="14">
    <location>
        <begin position="432"/>
        <end position="471"/>
    </location>
</feature>
<feature type="disulfide bond" evidence="14">
    <location>
        <begin position="355"/>
        <end position="363"/>
    </location>
</feature>
<dbReference type="Gene3D" id="2.60.40.1510">
    <property type="entry name" value="ntegrin, alpha v. Chain A, domain 3"/>
    <property type="match status" value="2"/>
</dbReference>
<evidence type="ECO:0000313" key="22">
    <source>
        <dbReference type="Proteomes" id="UP001458880"/>
    </source>
</evidence>
<feature type="disulfide bond" evidence="14">
    <location>
        <begin position="539"/>
        <end position="546"/>
    </location>
</feature>
<evidence type="ECO:0000256" key="10">
    <source>
        <dbReference type="ARBA" id="ARBA00023037"/>
    </source>
</evidence>
<feature type="disulfide bond" evidence="14">
    <location>
        <begin position="189"/>
        <end position="192"/>
    </location>
</feature>
<evidence type="ECO:0000259" key="19">
    <source>
        <dbReference type="SMART" id="SM01241"/>
    </source>
</evidence>
<dbReference type="SUPFAM" id="SSF57196">
    <property type="entry name" value="EGF/Laminin"/>
    <property type="match status" value="1"/>
</dbReference>
<dbReference type="GO" id="GO:0016477">
    <property type="term" value="P:cell migration"/>
    <property type="evidence" value="ECO:0007669"/>
    <property type="project" value="TreeGrafter"/>
</dbReference>
<gene>
    <name evidence="21" type="ORF">QE152_g8522</name>
</gene>
<feature type="disulfide bond" evidence="14">
    <location>
        <begin position="562"/>
        <end position="567"/>
    </location>
</feature>
<keyword evidence="4" id="KW-0245">EGF-like domain</keyword>
<evidence type="ECO:0000256" key="9">
    <source>
        <dbReference type="ARBA" id="ARBA00022989"/>
    </source>
</evidence>
<feature type="disulfide bond" evidence="14">
    <location>
        <begin position="617"/>
        <end position="648"/>
    </location>
</feature>
<dbReference type="GO" id="GO:0007157">
    <property type="term" value="P:heterophilic cell-cell adhesion via plasma membrane cell adhesion molecules"/>
    <property type="evidence" value="ECO:0007669"/>
    <property type="project" value="UniProtKB-ARBA"/>
</dbReference>
<evidence type="ECO:0000259" key="18">
    <source>
        <dbReference type="SMART" id="SM00187"/>
    </source>
</evidence>
<dbReference type="PANTHER" id="PTHR10082">
    <property type="entry name" value="INTEGRIN BETA SUBUNIT"/>
    <property type="match status" value="1"/>
</dbReference>
<dbReference type="InterPro" id="IPR036465">
    <property type="entry name" value="vWFA_dom_sf"/>
</dbReference>
<dbReference type="SUPFAM" id="SSF69687">
    <property type="entry name" value="Integrin beta tail domain"/>
    <property type="match status" value="1"/>
</dbReference>
<evidence type="ECO:0000256" key="12">
    <source>
        <dbReference type="ARBA" id="ARBA00023157"/>
    </source>
</evidence>
<sequence length="748" mass="82348">MNKLYVITFFCILCAVSAQDVSHCDRQEKCNDCISQPGCIWCDKPNDNSNIHCKLESEIKKSTWCSRNKLTSPQRIVTVEKEDKLNSGRDGVAVQITPQVIKVRTRRGEETVITFQYAKAANYPIDLYYVMDLSASMRRHKKRLSELGGQLADVMKNITSNFRLGFGSFVDKTGMPFTNTAPVNLASPCRGCVPAYSYKNHLSLTEDYQQFAMEVKAANVSGNMDAPEGGFDALMQAIVSGDGKLAGVIEPNDATCHMIDDEYTRALDFDYPSISQLNQVAKENNINIIFAVDGRFHGAYQTLQQNFENSGVGSLDSQSSNVVKLVIDNYNKIVDAVRITDNATSSIEIKYQSTCKNPIGNGCFNLQLDEIVNFTAIIKPLECLPGPNIHNIQIKPQGVNEALMLEVEVVCSCDCGNITSSSKCDRHGDEVCGVCECHEGHFGKNCECNAETASTTDDVNCRKDPNEPELCSGFGSCKCGKCVCEERPGDQLIYGKFCECNNFSCERVNGEVCSGPDHGKCSCGHCACLPGWKGNACDCRDTTATCIGPTSKGEICSGHGKCICGECQCITDENKYSGKYCEECASCPGQWCNELQQCVECQAYHTGLDEETCLKNCTQFKPMLTEVIEVDANDENTKICTIIDSVGCTITFTYAFLHEQTVKVSALKKKVDCPVPIDPLVYILIVIGSIVIGGLILLVIWKIVTHIHDGREYARFLSDARDSKWTRDENPIFRPAGSTFQNPAFKSS</sequence>
<keyword evidence="3" id="KW-1003">Cell membrane</keyword>
<dbReference type="SMART" id="SM01242">
    <property type="entry name" value="Integrin_B_tail"/>
    <property type="match status" value="1"/>
</dbReference>
<feature type="disulfide bond" evidence="14">
    <location>
        <begin position="528"/>
        <end position="537"/>
    </location>
</feature>
<feature type="disulfide bond" evidence="14">
    <location>
        <begin position="477"/>
        <end position="482"/>
    </location>
</feature>
<dbReference type="GO" id="GO:0005178">
    <property type="term" value="F:integrin binding"/>
    <property type="evidence" value="ECO:0007669"/>
    <property type="project" value="TreeGrafter"/>
</dbReference>
<proteinExistence type="inferred from homology"/>
<keyword evidence="12 14" id="KW-1015">Disulfide bond</keyword>
<feature type="disulfide bond" evidence="14">
    <location>
        <begin position="521"/>
        <end position="526"/>
    </location>
</feature>
<evidence type="ECO:0000256" key="17">
    <source>
        <dbReference type="SAM" id="SignalP"/>
    </source>
</evidence>
<evidence type="ECO:0000256" key="1">
    <source>
        <dbReference type="ARBA" id="ARBA00004251"/>
    </source>
</evidence>
<dbReference type="Pfam" id="PF08725">
    <property type="entry name" value="Integrin_b_cyt"/>
    <property type="match status" value="1"/>
</dbReference>
<dbReference type="PROSITE" id="PS00243">
    <property type="entry name" value="I_EGF_1"/>
    <property type="match status" value="2"/>
</dbReference>
<dbReference type="Pfam" id="PF23105">
    <property type="entry name" value="EGF_integrin"/>
    <property type="match status" value="2"/>
</dbReference>
<dbReference type="GO" id="GO:0005925">
    <property type="term" value="C:focal adhesion"/>
    <property type="evidence" value="ECO:0007669"/>
    <property type="project" value="TreeGrafter"/>
</dbReference>
<dbReference type="GO" id="GO:0009986">
    <property type="term" value="C:cell surface"/>
    <property type="evidence" value="ECO:0007669"/>
    <property type="project" value="TreeGrafter"/>
</dbReference>
<dbReference type="Gene3D" id="2.10.25.10">
    <property type="entry name" value="Laminin"/>
    <property type="match status" value="4"/>
</dbReference>
<dbReference type="InterPro" id="IPR014836">
    <property type="entry name" value="Integrin_bsu_cyt_dom"/>
</dbReference>
<dbReference type="PROSITE" id="PS52047">
    <property type="entry name" value="I_EGF_2"/>
    <property type="match status" value="2"/>
</dbReference>
<evidence type="ECO:0000256" key="3">
    <source>
        <dbReference type="ARBA" id="ARBA00022475"/>
    </source>
</evidence>
<feature type="domain" description="Integrin beta subunit cytoplasmic" evidence="19">
    <location>
        <begin position="702"/>
        <end position="748"/>
    </location>
</feature>
<evidence type="ECO:0000256" key="15">
    <source>
        <dbReference type="RuleBase" id="RU000633"/>
    </source>
</evidence>
<feature type="disulfide bond" evidence="14">
    <location>
        <begin position="569"/>
        <end position="581"/>
    </location>
</feature>
<feature type="disulfide bond" evidence="14">
    <location>
        <begin position="42"/>
        <end position="53"/>
    </location>
</feature>
<feature type="disulfide bond" evidence="14">
    <location>
        <begin position="437"/>
        <end position="446"/>
    </location>
</feature>
<protein>
    <recommendedName>
        <fullName evidence="15">Integrin beta</fullName>
    </recommendedName>
</protein>
<dbReference type="GO" id="GO:0007160">
    <property type="term" value="P:cell-matrix adhesion"/>
    <property type="evidence" value="ECO:0007669"/>
    <property type="project" value="TreeGrafter"/>
</dbReference>
<name>A0AAW1M352_POPJA</name>
<keyword evidence="6 17" id="KW-0732">Signal</keyword>
<comment type="caution">
    <text evidence="21">The sequence shown here is derived from an EMBL/GenBank/DDBJ whole genome shotgun (WGS) entry which is preliminary data.</text>
</comment>
<dbReference type="PANTHER" id="PTHR10082:SF60">
    <property type="entry name" value="INTEGRIN BETA-PS"/>
    <property type="match status" value="1"/>
</dbReference>
<dbReference type="InterPro" id="IPR057073">
    <property type="entry name" value="EGF_integrin_2"/>
</dbReference>
<feature type="disulfide bond" evidence="14">
    <location>
        <begin position="523"/>
        <end position="556"/>
    </location>
</feature>
<dbReference type="SMART" id="SM00187">
    <property type="entry name" value="INB"/>
    <property type="match status" value="1"/>
</dbReference>
<evidence type="ECO:0000259" key="20">
    <source>
        <dbReference type="SMART" id="SM01242"/>
    </source>
</evidence>
<dbReference type="GO" id="GO:0007229">
    <property type="term" value="P:integrin-mediated signaling pathway"/>
    <property type="evidence" value="ECO:0007669"/>
    <property type="project" value="UniProtKB-KW"/>
</dbReference>
<dbReference type="InterPro" id="IPR002369">
    <property type="entry name" value="Integrin_bsu_VWA"/>
</dbReference>
<dbReference type="PIRSF" id="PIRSF002512">
    <property type="entry name" value="Integrin_B"/>
    <property type="match status" value="1"/>
</dbReference>
<keyword evidence="7" id="KW-0677">Repeat</keyword>
<organism evidence="21 22">
    <name type="scientific">Popillia japonica</name>
    <name type="common">Japanese beetle</name>
    <dbReference type="NCBI Taxonomy" id="7064"/>
    <lineage>
        <taxon>Eukaryota</taxon>
        <taxon>Metazoa</taxon>
        <taxon>Ecdysozoa</taxon>
        <taxon>Arthropoda</taxon>
        <taxon>Hexapoda</taxon>
        <taxon>Insecta</taxon>
        <taxon>Pterygota</taxon>
        <taxon>Neoptera</taxon>
        <taxon>Endopterygota</taxon>
        <taxon>Coleoptera</taxon>
        <taxon>Polyphaga</taxon>
        <taxon>Scarabaeiformia</taxon>
        <taxon>Scarabaeidae</taxon>
        <taxon>Rutelinae</taxon>
        <taxon>Popillia</taxon>
    </lineage>
</organism>
<evidence type="ECO:0000256" key="2">
    <source>
        <dbReference type="ARBA" id="ARBA00007449"/>
    </source>
</evidence>
<feature type="transmembrane region" description="Helical" evidence="16">
    <location>
        <begin position="680"/>
        <end position="701"/>
    </location>
</feature>
<dbReference type="InterPro" id="IPR012896">
    <property type="entry name" value="Integrin_bsu_tail"/>
</dbReference>
<dbReference type="SMART" id="SM01241">
    <property type="entry name" value="Integrin_b_cyt"/>
    <property type="match status" value="1"/>
</dbReference>
<keyword evidence="8 15" id="KW-0130">Cell adhesion</keyword>
<accession>A0AAW1M352</accession>
<keyword evidence="22" id="KW-1185">Reference proteome</keyword>
<evidence type="ECO:0000256" key="4">
    <source>
        <dbReference type="ARBA" id="ARBA00022536"/>
    </source>
</evidence>